<dbReference type="InterPro" id="IPR003660">
    <property type="entry name" value="HAMP_dom"/>
</dbReference>
<evidence type="ECO:0000256" key="1">
    <source>
        <dbReference type="ARBA" id="ARBA00004236"/>
    </source>
</evidence>
<evidence type="ECO:0000256" key="4">
    <source>
        <dbReference type="ARBA" id="ARBA00023224"/>
    </source>
</evidence>
<keyword evidence="7" id="KW-0812">Transmembrane</keyword>
<keyword evidence="4 6" id="KW-0807">Transducer</keyword>
<dbReference type="Proteomes" id="UP000092573">
    <property type="component" value="Chromosome"/>
</dbReference>
<keyword evidence="7" id="KW-1133">Transmembrane helix</keyword>
<evidence type="ECO:0000256" key="2">
    <source>
        <dbReference type="ARBA" id="ARBA00022475"/>
    </source>
</evidence>
<comment type="subcellular location">
    <subcellularLocation>
        <location evidence="1">Cell membrane</location>
    </subcellularLocation>
</comment>
<feature type="transmembrane region" description="Helical" evidence="7">
    <location>
        <begin position="12"/>
        <end position="33"/>
    </location>
</feature>
<evidence type="ECO:0000259" key="8">
    <source>
        <dbReference type="PROSITE" id="PS50111"/>
    </source>
</evidence>
<protein>
    <recommendedName>
        <fullName evidence="12">Chemotaxis protein</fullName>
    </recommendedName>
</protein>
<dbReference type="KEGG" id="pyg:AWM70_02545"/>
<dbReference type="OrthoDB" id="369835at2"/>
<dbReference type="SMART" id="SM00283">
    <property type="entry name" value="MA"/>
    <property type="match status" value="1"/>
</dbReference>
<feature type="domain" description="HAMP" evidence="9">
    <location>
        <begin position="223"/>
        <end position="273"/>
    </location>
</feature>
<dbReference type="Gene3D" id="6.10.340.10">
    <property type="match status" value="1"/>
</dbReference>
<keyword evidence="11" id="KW-1185">Reference proteome</keyword>
<dbReference type="PROSITE" id="PS50111">
    <property type="entry name" value="CHEMOTAXIS_TRANSDUC_2"/>
    <property type="match status" value="1"/>
</dbReference>
<dbReference type="AlphaFoldDB" id="A0A1B1MWR1"/>
<proteinExistence type="inferred from homology"/>
<dbReference type="RefSeq" id="WP_068694089.1">
    <property type="nucleotide sequence ID" value="NZ_CP014167.1"/>
</dbReference>
<evidence type="ECO:0000256" key="3">
    <source>
        <dbReference type="ARBA" id="ARBA00023136"/>
    </source>
</evidence>
<dbReference type="PROSITE" id="PS50885">
    <property type="entry name" value="HAMP"/>
    <property type="match status" value="1"/>
</dbReference>
<evidence type="ECO:0000256" key="7">
    <source>
        <dbReference type="SAM" id="Phobius"/>
    </source>
</evidence>
<name>A0A1B1MWR1_9BACL</name>
<dbReference type="Gene3D" id="1.10.287.950">
    <property type="entry name" value="Methyl-accepting chemotaxis protein"/>
    <property type="match status" value="1"/>
</dbReference>
<feature type="domain" description="Methyl-accepting transducer" evidence="8">
    <location>
        <begin position="292"/>
        <end position="528"/>
    </location>
</feature>
<evidence type="ECO:0000313" key="10">
    <source>
        <dbReference type="EMBL" id="ANS73595.1"/>
    </source>
</evidence>
<keyword evidence="2" id="KW-1003">Cell membrane</keyword>
<reference evidence="10 11" key="1">
    <citation type="submission" date="2016-01" db="EMBL/GenBank/DDBJ databases">
        <title>Complete Genome Sequence of Paenibacillus yonginensis DCY84, a novel Plant Growth-Promoting Bacteria with Elicitation of Induced Systemic Resistance.</title>
        <authorList>
            <person name="Kim Y.J."/>
            <person name="Yang D.C."/>
            <person name="Sukweenadhi J."/>
        </authorList>
    </citation>
    <scope>NUCLEOTIDE SEQUENCE [LARGE SCALE GENOMIC DNA]</scope>
    <source>
        <strain evidence="10 11">DCY84</strain>
    </source>
</reference>
<evidence type="ECO:0000313" key="11">
    <source>
        <dbReference type="Proteomes" id="UP000092573"/>
    </source>
</evidence>
<comment type="similarity">
    <text evidence="5">Belongs to the methyl-accepting chemotaxis (MCP) protein family.</text>
</comment>
<dbReference type="PANTHER" id="PTHR32089">
    <property type="entry name" value="METHYL-ACCEPTING CHEMOTAXIS PROTEIN MCPB"/>
    <property type="match status" value="1"/>
</dbReference>
<keyword evidence="3 7" id="KW-0472">Membrane</keyword>
<dbReference type="GO" id="GO:0005886">
    <property type="term" value="C:plasma membrane"/>
    <property type="evidence" value="ECO:0007669"/>
    <property type="project" value="UniProtKB-SubCell"/>
</dbReference>
<dbReference type="CDD" id="cd06225">
    <property type="entry name" value="HAMP"/>
    <property type="match status" value="1"/>
</dbReference>
<dbReference type="InterPro" id="IPR004089">
    <property type="entry name" value="MCPsignal_dom"/>
</dbReference>
<evidence type="ECO:0000256" key="5">
    <source>
        <dbReference type="ARBA" id="ARBA00029447"/>
    </source>
</evidence>
<gene>
    <name evidence="10" type="ORF">AWM70_02545</name>
</gene>
<dbReference type="PANTHER" id="PTHR32089:SF114">
    <property type="entry name" value="METHYL-ACCEPTING CHEMOTAXIS PROTEIN MCPB"/>
    <property type="match status" value="1"/>
</dbReference>
<dbReference type="Pfam" id="PF00015">
    <property type="entry name" value="MCPsignal"/>
    <property type="match status" value="1"/>
</dbReference>
<evidence type="ECO:0008006" key="12">
    <source>
        <dbReference type="Google" id="ProtNLM"/>
    </source>
</evidence>
<evidence type="ECO:0000259" key="9">
    <source>
        <dbReference type="PROSITE" id="PS50885"/>
    </source>
</evidence>
<dbReference type="STRING" id="1462996.AWM70_02545"/>
<dbReference type="GO" id="GO:0007165">
    <property type="term" value="P:signal transduction"/>
    <property type="evidence" value="ECO:0007669"/>
    <property type="project" value="UniProtKB-KW"/>
</dbReference>
<dbReference type="EMBL" id="CP014167">
    <property type="protein sequence ID" value="ANS73595.1"/>
    <property type="molecule type" value="Genomic_DNA"/>
</dbReference>
<dbReference type="SUPFAM" id="SSF58104">
    <property type="entry name" value="Methyl-accepting chemotaxis protein (MCP) signaling domain"/>
    <property type="match status" value="1"/>
</dbReference>
<organism evidence="10 11">
    <name type="scientific">Paenibacillus yonginensis</name>
    <dbReference type="NCBI Taxonomy" id="1462996"/>
    <lineage>
        <taxon>Bacteria</taxon>
        <taxon>Bacillati</taxon>
        <taxon>Bacillota</taxon>
        <taxon>Bacilli</taxon>
        <taxon>Bacillales</taxon>
        <taxon>Paenibacillaceae</taxon>
        <taxon>Paenibacillus</taxon>
    </lineage>
</organism>
<sequence>MKGNKNYFSKNLWFSMLNILIIGILLIGVSEYLQTDILLKTLKSQTETVTTKWAKDFDHQDVAAALADTSWDTKAQKDLTAQFNKLSEYNPNVAQGYLFGTELKDGNQTSLIAFPDNVLDAFKQEGMKVGDFYEQPGPVADGIRKMLKTREKTFTSVYSDGFGTWMTILYPIADASGKIDSYFGVDVDASMIPDGRKTFLEETLVLLLIALIICGGLQYFVARKTLLPLNELVGGIQKVSQGKLNFSLNEKGAFGELNKQFNSMVNHVRSVIQGIQETAVSSSEVSKHLFTITERNKEGVEVITAEVAVMNDSAGTQVVSTANAGASMQQISASLQTIASNASHVSSASQEMQSKSEEGNMAMQSIATQISQISETSSVTYETMKVLESKSEEIGSILNLIKNITEQTNLLALNASIEAARAGENGRGFSVVAGEVRKLAEQSKEATDRVGALVEEIQQETGKAVTFVSRSTEEIKMGLALAAETELKFEEIMHATQQVADQVIDISSSTEQISAGTQEVTAMVAELSEISTRTSSNAQSIMNTVSEQEKSFEELHDYATELSEVAEQLSQLVGKFETK</sequence>
<dbReference type="CDD" id="cd11386">
    <property type="entry name" value="MCP_signal"/>
    <property type="match status" value="1"/>
</dbReference>
<accession>A0A1B1MWR1</accession>
<evidence type="ECO:0000256" key="6">
    <source>
        <dbReference type="PROSITE-ProRule" id="PRU00284"/>
    </source>
</evidence>